<feature type="transmembrane region" description="Helical" evidence="6">
    <location>
        <begin position="75"/>
        <end position="93"/>
    </location>
</feature>
<comment type="similarity">
    <text evidence="2">Belongs to the SLC13A/DASS transporter (TC 2.A.47) family. DIT1 subfamily.</text>
</comment>
<dbReference type="PANTHER" id="PTHR42826">
    <property type="entry name" value="DICARBOXYLATE TRANSPORTER 2.1, CHLOROPLASTIC"/>
    <property type="match status" value="1"/>
</dbReference>
<keyword evidence="3 6" id="KW-0812">Transmembrane</keyword>
<feature type="transmembrane region" description="Helical" evidence="6">
    <location>
        <begin position="26"/>
        <end position="46"/>
    </location>
</feature>
<feature type="transmembrane region" description="Helical" evidence="6">
    <location>
        <begin position="207"/>
        <end position="226"/>
    </location>
</feature>
<feature type="transmembrane region" description="Helical" evidence="6">
    <location>
        <begin position="466"/>
        <end position="485"/>
    </location>
</feature>
<sequence>MGLPQQKPHVEEQKKPDGFFKKYKRFIYLAICFLIGAAIWFYPAPAGFSEDAWHLFAIFFATVVGFILQPIPTGAVTFIAIVISVITGILNIGQAISGFAASVIWLIVAAFIFSAGLLKTGLGERIAYLLMGRFGKTSLSLGYSLSLGDLVLSLFIPSNTARSGGIMYPIVRSISEVSGSTPDHKPRKIGAYLIQTVVQTENITSGLTLTGMAGNLMIIAFISQIANIEMTWIGWLAAAIVPCVICLVMIPWLVYKLYPPEMKETPQAKIIADEALAKLGPMKREEKVLGIILLLTIIGWATTTITGIDATTVGLTAVCAMLITSVINWKDVTSQTSAWDTMIWMGGMYGIADNLARLEFFDAFAVTVSSTLDGISWIIGMIILFPLYAFSAYAFASGTTHILTMYPIFLGLAIGIGAPPYLAGLVFAFASAVNQTMTHYASGPAAVFFAGGYVEQRTWWKIGFQLLVFYIVVFGVVGSAWWKVIGLW</sequence>
<protein>
    <submittedName>
        <fullName evidence="7">DASS family sodium-coupled anion symporter</fullName>
    </submittedName>
</protein>
<dbReference type="Proteomes" id="UP000679247">
    <property type="component" value="Chromosome"/>
</dbReference>
<proteinExistence type="inferred from homology"/>
<feature type="transmembrane region" description="Helical" evidence="6">
    <location>
        <begin position="52"/>
        <end position="68"/>
    </location>
</feature>
<feature type="transmembrane region" description="Helical" evidence="6">
    <location>
        <begin position="232"/>
        <end position="255"/>
    </location>
</feature>
<feature type="transmembrane region" description="Helical" evidence="6">
    <location>
        <begin position="374"/>
        <end position="396"/>
    </location>
</feature>
<evidence type="ECO:0000256" key="3">
    <source>
        <dbReference type="ARBA" id="ARBA00022692"/>
    </source>
</evidence>
<accession>A0ABX8FED0</accession>
<evidence type="ECO:0000313" key="8">
    <source>
        <dbReference type="Proteomes" id="UP000679247"/>
    </source>
</evidence>
<dbReference type="EMBL" id="CP071709">
    <property type="protein sequence ID" value="QVY62365.1"/>
    <property type="molecule type" value="Genomic_DNA"/>
</dbReference>
<feature type="transmembrane region" description="Helical" evidence="6">
    <location>
        <begin position="408"/>
        <end position="431"/>
    </location>
</feature>
<evidence type="ECO:0000256" key="5">
    <source>
        <dbReference type="ARBA" id="ARBA00023136"/>
    </source>
</evidence>
<dbReference type="InterPro" id="IPR001898">
    <property type="entry name" value="SLC13A/DASS"/>
</dbReference>
<feature type="transmembrane region" description="Helical" evidence="6">
    <location>
        <begin position="288"/>
        <end position="308"/>
    </location>
</feature>
<name>A0ABX8FED0_9BACI</name>
<evidence type="ECO:0000256" key="2">
    <source>
        <dbReference type="ARBA" id="ARBA00007349"/>
    </source>
</evidence>
<dbReference type="InterPro" id="IPR030676">
    <property type="entry name" value="CitT-rel"/>
</dbReference>
<dbReference type="Pfam" id="PF00939">
    <property type="entry name" value="Na_sulph_symp"/>
    <property type="match status" value="1"/>
</dbReference>
<keyword evidence="8" id="KW-1185">Reference proteome</keyword>
<comment type="subcellular location">
    <subcellularLocation>
        <location evidence="1">Membrane</location>
        <topology evidence="1">Multi-pass membrane protein</topology>
    </subcellularLocation>
</comment>
<gene>
    <name evidence="7" type="ORF">J1899_04485</name>
</gene>
<keyword evidence="5 6" id="KW-0472">Membrane</keyword>
<evidence type="ECO:0000256" key="1">
    <source>
        <dbReference type="ARBA" id="ARBA00004141"/>
    </source>
</evidence>
<keyword evidence="4 6" id="KW-1133">Transmembrane helix</keyword>
<feature type="transmembrane region" description="Helical" evidence="6">
    <location>
        <begin position="99"/>
        <end position="118"/>
    </location>
</feature>
<dbReference type="PIRSF" id="PIRSF002457">
    <property type="entry name" value="DASS"/>
    <property type="match status" value="1"/>
</dbReference>
<evidence type="ECO:0000313" key="7">
    <source>
        <dbReference type="EMBL" id="QVY62365.1"/>
    </source>
</evidence>
<evidence type="ECO:0000256" key="6">
    <source>
        <dbReference type="SAM" id="Phobius"/>
    </source>
</evidence>
<dbReference type="NCBIfam" id="TIGR00785">
    <property type="entry name" value="dass"/>
    <property type="match status" value="1"/>
</dbReference>
<organism evidence="7 8">
    <name type="scientific">Cytobacillus gottheilii</name>
    <dbReference type="NCBI Taxonomy" id="859144"/>
    <lineage>
        <taxon>Bacteria</taxon>
        <taxon>Bacillati</taxon>
        <taxon>Bacillota</taxon>
        <taxon>Bacilli</taxon>
        <taxon>Bacillales</taxon>
        <taxon>Bacillaceae</taxon>
        <taxon>Cytobacillus</taxon>
    </lineage>
</organism>
<reference evidence="7 8" key="1">
    <citation type="submission" date="2021-03" db="EMBL/GenBank/DDBJ databases">
        <title>The first data on the complete genome of the tetrodotoxin-producing bacterium.</title>
        <authorList>
            <person name="Melnikova D.I."/>
            <person name="Nijland R."/>
            <person name="Magarlamov T.Y."/>
        </authorList>
    </citation>
    <scope>NUCLEOTIDE SEQUENCE [LARGE SCALE GENOMIC DNA]</scope>
    <source>
        <strain evidence="7 8">1839</strain>
    </source>
</reference>
<evidence type="ECO:0000256" key="4">
    <source>
        <dbReference type="ARBA" id="ARBA00022989"/>
    </source>
</evidence>
<dbReference type="RefSeq" id="WP_214477855.1">
    <property type="nucleotide sequence ID" value="NZ_CANKUS010000012.1"/>
</dbReference>